<dbReference type="VEuPathDB" id="TrichDB:TVAG_016320"/>
<organism evidence="1 2">
    <name type="scientific">Trichomonas vaginalis (strain ATCC PRA-98 / G3)</name>
    <dbReference type="NCBI Taxonomy" id="412133"/>
    <lineage>
        <taxon>Eukaryota</taxon>
        <taxon>Metamonada</taxon>
        <taxon>Parabasalia</taxon>
        <taxon>Trichomonadida</taxon>
        <taxon>Trichomonadidae</taxon>
        <taxon>Trichomonas</taxon>
    </lineage>
</organism>
<evidence type="ECO:0000313" key="1">
    <source>
        <dbReference type="EMBL" id="EAY17802.1"/>
    </source>
</evidence>
<dbReference type="Gene3D" id="1.25.10.10">
    <property type="entry name" value="Leucine-rich Repeat Variant"/>
    <property type="match status" value="1"/>
</dbReference>
<proteinExistence type="predicted"/>
<dbReference type="AlphaFoldDB" id="A2DPA2"/>
<name>A2DPA2_TRIV3</name>
<dbReference type="KEGG" id="tva:4775822"/>
<reference evidence="1" key="1">
    <citation type="submission" date="2006-10" db="EMBL/GenBank/DDBJ databases">
        <authorList>
            <person name="Amadeo P."/>
            <person name="Zhao Q."/>
            <person name="Wortman J."/>
            <person name="Fraser-Liggett C."/>
            <person name="Carlton J."/>
        </authorList>
    </citation>
    <scope>NUCLEOTIDE SEQUENCE</scope>
    <source>
        <strain evidence="1">G3</strain>
    </source>
</reference>
<dbReference type="RefSeq" id="XP_001329937.1">
    <property type="nucleotide sequence ID" value="XM_001329902.1"/>
</dbReference>
<keyword evidence="2" id="KW-1185">Reference proteome</keyword>
<sequence>MNSSNLKCSKYRKSSKPTNLIDQLTSVNIPDLINNNDDEVTTNNFQTILNKAHSNSLEEKIEALQWIFDSFAQIANMFPIEFVLNLLTDYQSDSAEIQHLASELIQLFCRSKKWTLYLIQNGIIQILQNTFPREDTIKLCCKIVLSQEGRRNLITSHFLNAFNTLFTEDITSNTIVSVAVFITNCLGSSFVFPEYYEELFSVMNNLLPFMDKIHPPEFVQFISHAWNNFVWANGEFVKFFVRNDYIDIFIQYIQANLSQNQDLFNISSDTLDIIEGILLFDHNFIEYFMNHSILDVITMIFNNFTKEERSNHYSLISLLISINEELAMYFISQDFHKLVIEDGKFSVRQISSRLTLAIDFLNNCESHKDILLTLRDIGFYEFIVSNISILGEKDFKYALNALLTISRLPQDDIYFAKLKDMSENSELMQWIEELRLSDSLEVESLAQILDQIIASANSNNNDL</sequence>
<dbReference type="SMR" id="A2DPA2"/>
<dbReference type="Proteomes" id="UP000001542">
    <property type="component" value="Unassembled WGS sequence"/>
</dbReference>
<dbReference type="SUPFAM" id="SSF48371">
    <property type="entry name" value="ARM repeat"/>
    <property type="match status" value="1"/>
</dbReference>
<dbReference type="InParanoid" id="A2DPA2"/>
<reference evidence="1" key="2">
    <citation type="journal article" date="2007" name="Science">
        <title>Draft genome sequence of the sexually transmitted pathogen Trichomonas vaginalis.</title>
        <authorList>
            <person name="Carlton J.M."/>
            <person name="Hirt R.P."/>
            <person name="Silva J.C."/>
            <person name="Delcher A.L."/>
            <person name="Schatz M."/>
            <person name="Zhao Q."/>
            <person name="Wortman J.R."/>
            <person name="Bidwell S.L."/>
            <person name="Alsmark U.C.M."/>
            <person name="Besteiro S."/>
            <person name="Sicheritz-Ponten T."/>
            <person name="Noel C.J."/>
            <person name="Dacks J.B."/>
            <person name="Foster P.G."/>
            <person name="Simillion C."/>
            <person name="Van de Peer Y."/>
            <person name="Miranda-Saavedra D."/>
            <person name="Barton G.J."/>
            <person name="Westrop G.D."/>
            <person name="Mueller S."/>
            <person name="Dessi D."/>
            <person name="Fiori P.L."/>
            <person name="Ren Q."/>
            <person name="Paulsen I."/>
            <person name="Zhang H."/>
            <person name="Bastida-Corcuera F.D."/>
            <person name="Simoes-Barbosa A."/>
            <person name="Brown M.T."/>
            <person name="Hayes R.D."/>
            <person name="Mukherjee M."/>
            <person name="Okumura C.Y."/>
            <person name="Schneider R."/>
            <person name="Smith A.J."/>
            <person name="Vanacova S."/>
            <person name="Villalvazo M."/>
            <person name="Haas B.J."/>
            <person name="Pertea M."/>
            <person name="Feldblyum T.V."/>
            <person name="Utterback T.R."/>
            <person name="Shu C.L."/>
            <person name="Osoegawa K."/>
            <person name="de Jong P.J."/>
            <person name="Hrdy I."/>
            <person name="Horvathova L."/>
            <person name="Zubacova Z."/>
            <person name="Dolezal P."/>
            <person name="Malik S.B."/>
            <person name="Logsdon J.M. Jr."/>
            <person name="Henze K."/>
            <person name="Gupta A."/>
            <person name="Wang C.C."/>
            <person name="Dunne R.L."/>
            <person name="Upcroft J.A."/>
            <person name="Upcroft P."/>
            <person name="White O."/>
            <person name="Salzberg S.L."/>
            <person name="Tang P."/>
            <person name="Chiu C.-H."/>
            <person name="Lee Y.-S."/>
            <person name="Embley T.M."/>
            <person name="Coombs G.H."/>
            <person name="Mottram J.C."/>
            <person name="Tachezy J."/>
            <person name="Fraser-Liggett C.M."/>
            <person name="Johnson P.J."/>
        </authorList>
    </citation>
    <scope>NUCLEOTIDE SEQUENCE [LARGE SCALE GENOMIC DNA]</scope>
    <source>
        <strain evidence="1">G3</strain>
    </source>
</reference>
<dbReference type="InterPro" id="IPR011989">
    <property type="entry name" value="ARM-like"/>
</dbReference>
<dbReference type="VEuPathDB" id="TrichDB:TVAGG3_0910280"/>
<evidence type="ECO:0000313" key="2">
    <source>
        <dbReference type="Proteomes" id="UP000001542"/>
    </source>
</evidence>
<accession>A2DPA2</accession>
<dbReference type="EMBL" id="DS113226">
    <property type="protein sequence ID" value="EAY17802.1"/>
    <property type="molecule type" value="Genomic_DNA"/>
</dbReference>
<protein>
    <submittedName>
        <fullName evidence="1">Uncharacterized protein</fullName>
    </submittedName>
</protein>
<dbReference type="InterPro" id="IPR016024">
    <property type="entry name" value="ARM-type_fold"/>
</dbReference>
<gene>
    <name evidence="1" type="ORF">TVAG_016320</name>
</gene>